<proteinExistence type="predicted"/>
<feature type="transmembrane region" description="Helical" evidence="3">
    <location>
        <begin position="131"/>
        <end position="149"/>
    </location>
</feature>
<keyword evidence="3" id="KW-1133">Transmembrane helix</keyword>
<dbReference type="Gene3D" id="3.50.50.60">
    <property type="entry name" value="FAD/NAD(P)-binding domain"/>
    <property type="match status" value="1"/>
</dbReference>
<keyword evidence="3" id="KW-0472">Membrane</keyword>
<organism evidence="5 6">
    <name type="scientific">Ficus carica</name>
    <name type="common">Common fig</name>
    <dbReference type="NCBI Taxonomy" id="3494"/>
    <lineage>
        <taxon>Eukaryota</taxon>
        <taxon>Viridiplantae</taxon>
        <taxon>Streptophyta</taxon>
        <taxon>Embryophyta</taxon>
        <taxon>Tracheophyta</taxon>
        <taxon>Spermatophyta</taxon>
        <taxon>Magnoliopsida</taxon>
        <taxon>eudicotyledons</taxon>
        <taxon>Gunneridae</taxon>
        <taxon>Pentapetalae</taxon>
        <taxon>rosids</taxon>
        <taxon>fabids</taxon>
        <taxon>Rosales</taxon>
        <taxon>Moraceae</taxon>
        <taxon>Ficeae</taxon>
        <taxon>Ficus</taxon>
    </lineage>
</organism>
<evidence type="ECO:0000313" key="5">
    <source>
        <dbReference type="EMBL" id="GMN49166.1"/>
    </source>
</evidence>
<dbReference type="Proteomes" id="UP001187192">
    <property type="component" value="Unassembled WGS sequence"/>
</dbReference>
<dbReference type="Gene3D" id="3.30.9.10">
    <property type="entry name" value="D-Amino Acid Oxidase, subunit A, domain 2"/>
    <property type="match status" value="1"/>
</dbReference>
<accession>A0AA88DAN4</accession>
<gene>
    <name evidence="5" type="ORF">TIFTF001_018337</name>
</gene>
<feature type="domain" description="FAD-binding" evidence="4">
    <location>
        <begin position="34"/>
        <end position="426"/>
    </location>
</feature>
<keyword evidence="6" id="KW-1185">Reference proteome</keyword>
<name>A0AA88DAN4_FICCA</name>
<keyword evidence="3" id="KW-0812">Transmembrane</keyword>
<sequence>METSRTAALSPGYIQRRALSSSKFFNNGDRTVLPVLIVGAGPVGLVLSLLLTKLGVKCAVLEKSKNFSNHPQAHFINNRSMEVFRKLDGLAEEIQRYQPPVELWRKFVYCTSLNGSILGSVDHMKPQGAKLIFFTFPTFYILVCTILDFEHIVSPVSVGHFSQYKLMRLLLKQLENLDFQVRASEELVGLNQGILRERQILMGHECLFIDASNDCVTVTASFFKDGEYMERNIRCDILVGTDGAGSTVRKLAGIDMKGERELQKLVSVHFLSKDLGQYLLNERPGMLFFIFNTEAIGVLVAHDLKEGEFVFQIPFYPPQQNVQDFSPEMWKELIFKLVGRELEDLFVIDIKPWVMHAEVAEKFLCCDNHIILAGDAAHRFPPAGGFGMNTGIQDSHNLAWKIASIVKGIAPFSMLNTYETERRPVAIFNTELSIQNFKAAMEVPAALGLDPSIANSVHRAINDGVGAVLPSGLQRTILDGIFAIGRAQVSEFFLNEKNPLGVLRLAKLRQIFDEGKSLQLQFPAEDLGFRYLEGALVPACNSVAGTPEAPTGRRRDYTPIADPGCRLPHMNVRVFSNSSSKIISTLDLISGDKVEFLLIIAPIESSYHLARAALEAAKEFKVSVRVCVLWSDENSKGIEVGSEASLAPWENYIDVREVKKSPTSPSWWDICKMAAKGAILVRPDEHIAWCEKSGLVADPKKEMKRVFSAVLGFKSMTM</sequence>
<evidence type="ECO:0000256" key="1">
    <source>
        <dbReference type="ARBA" id="ARBA00022630"/>
    </source>
</evidence>
<feature type="transmembrane region" description="Helical" evidence="3">
    <location>
        <begin position="32"/>
        <end position="56"/>
    </location>
</feature>
<reference evidence="5" key="1">
    <citation type="submission" date="2023-07" db="EMBL/GenBank/DDBJ databases">
        <title>draft genome sequence of fig (Ficus carica).</title>
        <authorList>
            <person name="Takahashi T."/>
            <person name="Nishimura K."/>
        </authorList>
    </citation>
    <scope>NUCLEOTIDE SEQUENCE</scope>
</reference>
<evidence type="ECO:0000259" key="4">
    <source>
        <dbReference type="Pfam" id="PF01494"/>
    </source>
</evidence>
<keyword evidence="2" id="KW-0274">FAD</keyword>
<dbReference type="GO" id="GO:0016709">
    <property type="term" value="F:oxidoreductase activity, acting on paired donors, with incorporation or reduction of molecular oxygen, NAD(P)H as one donor, and incorporation of one atom of oxygen"/>
    <property type="evidence" value="ECO:0007669"/>
    <property type="project" value="UniProtKB-ARBA"/>
</dbReference>
<dbReference type="Pfam" id="PF01494">
    <property type="entry name" value="FAD_binding_3"/>
    <property type="match status" value="1"/>
</dbReference>
<evidence type="ECO:0000313" key="6">
    <source>
        <dbReference type="Proteomes" id="UP001187192"/>
    </source>
</evidence>
<dbReference type="InterPro" id="IPR036188">
    <property type="entry name" value="FAD/NAD-bd_sf"/>
</dbReference>
<dbReference type="PANTHER" id="PTHR43004">
    <property type="entry name" value="TRK SYSTEM POTASSIUM UPTAKE PROTEIN"/>
    <property type="match status" value="1"/>
</dbReference>
<dbReference type="InterPro" id="IPR050641">
    <property type="entry name" value="RIFMO-like"/>
</dbReference>
<dbReference type="SUPFAM" id="SSF51905">
    <property type="entry name" value="FAD/NAD(P)-binding domain"/>
    <property type="match status" value="1"/>
</dbReference>
<dbReference type="AlphaFoldDB" id="A0AA88DAN4"/>
<dbReference type="GO" id="GO:0006744">
    <property type="term" value="P:ubiquinone biosynthetic process"/>
    <property type="evidence" value="ECO:0007669"/>
    <property type="project" value="TreeGrafter"/>
</dbReference>
<protein>
    <recommendedName>
        <fullName evidence="4">FAD-binding domain-containing protein</fullName>
    </recommendedName>
</protein>
<dbReference type="PRINTS" id="PR00420">
    <property type="entry name" value="RNGMNOXGNASE"/>
</dbReference>
<evidence type="ECO:0000256" key="3">
    <source>
        <dbReference type="SAM" id="Phobius"/>
    </source>
</evidence>
<dbReference type="PANTHER" id="PTHR43004:SF6">
    <property type="entry name" value="FAD_NAD(P)-BINDING OXIDOREDUCTASE FAMILY PROTEIN"/>
    <property type="match status" value="1"/>
</dbReference>
<keyword evidence="1" id="KW-0285">Flavoprotein</keyword>
<dbReference type="GO" id="GO:0071949">
    <property type="term" value="F:FAD binding"/>
    <property type="evidence" value="ECO:0007669"/>
    <property type="project" value="InterPro"/>
</dbReference>
<comment type="caution">
    <text evidence="5">The sequence shown here is derived from an EMBL/GenBank/DDBJ whole genome shotgun (WGS) entry which is preliminary data.</text>
</comment>
<dbReference type="Gene3D" id="3.40.30.120">
    <property type="match status" value="1"/>
</dbReference>
<evidence type="ECO:0000256" key="2">
    <source>
        <dbReference type="ARBA" id="ARBA00022827"/>
    </source>
</evidence>
<dbReference type="GO" id="GO:0005739">
    <property type="term" value="C:mitochondrion"/>
    <property type="evidence" value="ECO:0007669"/>
    <property type="project" value="TreeGrafter"/>
</dbReference>
<dbReference type="EMBL" id="BTGU01000030">
    <property type="protein sequence ID" value="GMN49166.1"/>
    <property type="molecule type" value="Genomic_DNA"/>
</dbReference>
<dbReference type="InterPro" id="IPR002938">
    <property type="entry name" value="FAD-bd"/>
</dbReference>